<dbReference type="PANTHER" id="PTHR23028">
    <property type="entry name" value="ACETYLTRANSFERASE"/>
    <property type="match status" value="1"/>
</dbReference>
<feature type="transmembrane region" description="Helical" evidence="1">
    <location>
        <begin position="242"/>
        <end position="262"/>
    </location>
</feature>
<feature type="transmembrane region" description="Helical" evidence="1">
    <location>
        <begin position="274"/>
        <end position="296"/>
    </location>
</feature>
<protein>
    <recommendedName>
        <fullName evidence="2">Acyltransferase 3 domain-containing protein</fullName>
    </recommendedName>
</protein>
<dbReference type="RefSeq" id="WP_232497606.1">
    <property type="nucleotide sequence ID" value="NZ_BAAANH010000004.1"/>
</dbReference>
<evidence type="ECO:0000256" key="1">
    <source>
        <dbReference type="SAM" id="Phobius"/>
    </source>
</evidence>
<name>A0ABP4WT79_9MICO</name>
<dbReference type="Proteomes" id="UP001500506">
    <property type="component" value="Unassembled WGS sequence"/>
</dbReference>
<accession>A0ABP4WT79</accession>
<evidence type="ECO:0000313" key="4">
    <source>
        <dbReference type="Proteomes" id="UP001500506"/>
    </source>
</evidence>
<organism evidence="3 4">
    <name type="scientific">Agromyces humatus</name>
    <dbReference type="NCBI Taxonomy" id="279573"/>
    <lineage>
        <taxon>Bacteria</taxon>
        <taxon>Bacillati</taxon>
        <taxon>Actinomycetota</taxon>
        <taxon>Actinomycetes</taxon>
        <taxon>Micrococcales</taxon>
        <taxon>Microbacteriaceae</taxon>
        <taxon>Agromyces</taxon>
    </lineage>
</organism>
<dbReference type="Pfam" id="PF01757">
    <property type="entry name" value="Acyl_transf_3"/>
    <property type="match status" value="1"/>
</dbReference>
<keyword evidence="1" id="KW-0472">Membrane</keyword>
<dbReference type="PANTHER" id="PTHR23028:SF53">
    <property type="entry name" value="ACYL_TRANSF_3 DOMAIN-CONTAINING PROTEIN"/>
    <property type="match status" value="1"/>
</dbReference>
<feature type="transmembrane region" description="Helical" evidence="1">
    <location>
        <begin position="12"/>
        <end position="31"/>
    </location>
</feature>
<dbReference type="InterPro" id="IPR050879">
    <property type="entry name" value="Acyltransferase_3"/>
</dbReference>
<comment type="caution">
    <text evidence="3">The sequence shown here is derived from an EMBL/GenBank/DDBJ whole genome shotgun (WGS) entry which is preliminary data.</text>
</comment>
<feature type="transmembrane region" description="Helical" evidence="1">
    <location>
        <begin position="153"/>
        <end position="173"/>
    </location>
</feature>
<feature type="transmembrane region" description="Helical" evidence="1">
    <location>
        <begin position="303"/>
        <end position="321"/>
    </location>
</feature>
<proteinExistence type="predicted"/>
<feature type="transmembrane region" description="Helical" evidence="1">
    <location>
        <begin position="180"/>
        <end position="198"/>
    </location>
</feature>
<keyword evidence="4" id="KW-1185">Reference proteome</keyword>
<keyword evidence="1" id="KW-1133">Transmembrane helix</keyword>
<gene>
    <name evidence="3" type="ORF">GCM10009747_22050</name>
</gene>
<dbReference type="EMBL" id="BAAANH010000004">
    <property type="protein sequence ID" value="GAA1762304.1"/>
    <property type="molecule type" value="Genomic_DNA"/>
</dbReference>
<feature type="transmembrane region" description="Helical" evidence="1">
    <location>
        <begin position="91"/>
        <end position="116"/>
    </location>
</feature>
<sequence length="379" mass="42762">MTNAERPTTQRIHSVDGLRAIAFLAVFAFHTWEFAGRPEIPVLSSVVSQNIRPDFFVVLTGFVLFLPFARRPERMDEFRTRAYLWRRMRRIVIPYYVALAYAVLLPQLLVVIMRVLGREASWQPMPGLGDWLSHLTFSHLFFAEYWSSMNGSLWTMSLEMQLYLLFPLLLIAANRWGVRALIVAIVLSVIFRIAVALFVPGEAFPDQFLWSASGLGRLMEFAAGMLAAIVAFKVVDRIRRPHIVLLLGLMVASYLVATAPVFGGTVLPIRELGLSALFGSLIVLVLSVPAIGRVFAWKPLSYLGYRSYSLFLIHQPTAWYVSEFLQKFLDIPEGPLLLLLLWTVGFGVVFAVGQLLFVTVERPCIDWAKRARQPASAQA</sequence>
<feature type="transmembrane region" description="Helical" evidence="1">
    <location>
        <begin position="51"/>
        <end position="70"/>
    </location>
</feature>
<feature type="transmembrane region" description="Helical" evidence="1">
    <location>
        <begin position="218"/>
        <end position="235"/>
    </location>
</feature>
<evidence type="ECO:0000259" key="2">
    <source>
        <dbReference type="Pfam" id="PF01757"/>
    </source>
</evidence>
<keyword evidence="1" id="KW-0812">Transmembrane</keyword>
<reference evidence="4" key="1">
    <citation type="journal article" date="2019" name="Int. J. Syst. Evol. Microbiol.">
        <title>The Global Catalogue of Microorganisms (GCM) 10K type strain sequencing project: providing services to taxonomists for standard genome sequencing and annotation.</title>
        <authorList>
            <consortium name="The Broad Institute Genomics Platform"/>
            <consortium name="The Broad Institute Genome Sequencing Center for Infectious Disease"/>
            <person name="Wu L."/>
            <person name="Ma J."/>
        </authorList>
    </citation>
    <scope>NUCLEOTIDE SEQUENCE [LARGE SCALE GENOMIC DNA]</scope>
    <source>
        <strain evidence="4">JCM 14319</strain>
    </source>
</reference>
<feature type="transmembrane region" description="Helical" evidence="1">
    <location>
        <begin position="336"/>
        <end position="360"/>
    </location>
</feature>
<dbReference type="InterPro" id="IPR002656">
    <property type="entry name" value="Acyl_transf_3_dom"/>
</dbReference>
<feature type="domain" description="Acyltransferase 3" evidence="2">
    <location>
        <begin position="12"/>
        <end position="356"/>
    </location>
</feature>
<evidence type="ECO:0000313" key="3">
    <source>
        <dbReference type="EMBL" id="GAA1762304.1"/>
    </source>
</evidence>